<dbReference type="GeneID" id="102704973"/>
<gene>
    <name evidence="2" type="primary">LOC102704973</name>
</gene>
<dbReference type="HOGENOM" id="CLU_040723_0_0_1"/>
<dbReference type="AlphaFoldDB" id="J3LZZ3"/>
<evidence type="ECO:0000313" key="2">
    <source>
        <dbReference type="EnsemblPlants" id="OB04G27180.1"/>
    </source>
</evidence>
<dbReference type="Proteomes" id="UP000006038">
    <property type="component" value="Chromosome 4"/>
</dbReference>
<dbReference type="KEGG" id="obr:102704973"/>
<dbReference type="OMA" id="IMNSGRC"/>
<accession>J3LZZ3</accession>
<name>J3LZZ3_ORYBR</name>
<reference evidence="2" key="2">
    <citation type="submission" date="2013-04" db="UniProtKB">
        <authorList>
            <consortium name="EnsemblPlants"/>
        </authorList>
    </citation>
    <scope>IDENTIFICATION</scope>
</reference>
<sequence>MQFPFAAGDYPADQVDPDYLYFLRHIRPDGDSYTLELPSDGVSPPSLVKYEAPADCSTDDGECVSDPSPGRASTNRPAEEKESSVEMDAEPAPSWIDSLVDIDEDYRLFLKHTRVVNDNMVLEIDGVVVNYPCAACSESSSEVEDAREKGEKEGAIDSDEPVVIVRDPKVCDWVAEGDEDEGLLNESAVRTMETTKMKTNSSNGNDAGPSVRPRLQGVIWPIHINSRPDSDFKRRLLDVLSKPVSQKEYIKLFDMASIRTPLVKLRQVRNDAKFYRTEEMGYSYFDHYPDLVEQVLHTNCPNGLALMRGFFFWLQNNAHEDQFRPWVDVSKDHEVIPLID</sequence>
<evidence type="ECO:0000256" key="1">
    <source>
        <dbReference type="SAM" id="MobiDB-lite"/>
    </source>
</evidence>
<dbReference type="EnsemblPlants" id="OB04G27180.1">
    <property type="protein sequence ID" value="OB04G27180.1"/>
    <property type="gene ID" value="OB04G27180"/>
</dbReference>
<protein>
    <submittedName>
        <fullName evidence="2">Uncharacterized protein</fullName>
    </submittedName>
</protein>
<proteinExistence type="predicted"/>
<dbReference type="Gramene" id="OB04G27180.1">
    <property type="protein sequence ID" value="OB04G27180.1"/>
    <property type="gene ID" value="OB04G27180"/>
</dbReference>
<dbReference type="PANTHER" id="PTHR34194">
    <property type="entry name" value="F14J8.16 PROTEIN"/>
    <property type="match status" value="1"/>
</dbReference>
<feature type="region of interest" description="Disordered" evidence="1">
    <location>
        <begin position="33"/>
        <end position="90"/>
    </location>
</feature>
<dbReference type="RefSeq" id="XP_006652587.1">
    <property type="nucleotide sequence ID" value="XM_006652524.3"/>
</dbReference>
<organism evidence="2">
    <name type="scientific">Oryza brachyantha</name>
    <name type="common">malo sina</name>
    <dbReference type="NCBI Taxonomy" id="4533"/>
    <lineage>
        <taxon>Eukaryota</taxon>
        <taxon>Viridiplantae</taxon>
        <taxon>Streptophyta</taxon>
        <taxon>Embryophyta</taxon>
        <taxon>Tracheophyta</taxon>
        <taxon>Spermatophyta</taxon>
        <taxon>Magnoliopsida</taxon>
        <taxon>Liliopsida</taxon>
        <taxon>Poales</taxon>
        <taxon>Poaceae</taxon>
        <taxon>BOP clade</taxon>
        <taxon>Oryzoideae</taxon>
        <taxon>Oryzeae</taxon>
        <taxon>Oryzinae</taxon>
        <taxon>Oryza</taxon>
    </lineage>
</organism>
<keyword evidence="3" id="KW-1185">Reference proteome</keyword>
<evidence type="ECO:0000313" key="3">
    <source>
        <dbReference type="Proteomes" id="UP000006038"/>
    </source>
</evidence>
<dbReference type="eggNOG" id="ENOG502S39P">
    <property type="taxonomic scope" value="Eukaryota"/>
</dbReference>
<dbReference type="STRING" id="4533.J3LZZ3"/>
<dbReference type="PANTHER" id="PTHR34194:SF2">
    <property type="entry name" value="F14J8.16 PROTEIN"/>
    <property type="match status" value="1"/>
</dbReference>
<dbReference type="OrthoDB" id="298344at2759"/>
<reference evidence="2" key="1">
    <citation type="journal article" date="2013" name="Nat. Commun.">
        <title>Whole-genome sequencing of Oryza brachyantha reveals mechanisms underlying Oryza genome evolution.</title>
        <authorList>
            <person name="Chen J."/>
            <person name="Huang Q."/>
            <person name="Gao D."/>
            <person name="Wang J."/>
            <person name="Lang Y."/>
            <person name="Liu T."/>
            <person name="Li B."/>
            <person name="Bai Z."/>
            <person name="Luis Goicoechea J."/>
            <person name="Liang C."/>
            <person name="Chen C."/>
            <person name="Zhang W."/>
            <person name="Sun S."/>
            <person name="Liao Y."/>
            <person name="Zhang X."/>
            <person name="Yang L."/>
            <person name="Song C."/>
            <person name="Wang M."/>
            <person name="Shi J."/>
            <person name="Liu G."/>
            <person name="Liu J."/>
            <person name="Zhou H."/>
            <person name="Zhou W."/>
            <person name="Yu Q."/>
            <person name="An N."/>
            <person name="Chen Y."/>
            <person name="Cai Q."/>
            <person name="Wang B."/>
            <person name="Liu B."/>
            <person name="Min J."/>
            <person name="Huang Y."/>
            <person name="Wu H."/>
            <person name="Li Z."/>
            <person name="Zhang Y."/>
            <person name="Yin Y."/>
            <person name="Song W."/>
            <person name="Jiang J."/>
            <person name="Jackson S.A."/>
            <person name="Wing R.A."/>
            <person name="Wang J."/>
            <person name="Chen M."/>
        </authorList>
    </citation>
    <scope>NUCLEOTIDE SEQUENCE [LARGE SCALE GENOMIC DNA]</scope>
    <source>
        <strain evidence="2">cv. IRGC 101232</strain>
    </source>
</reference>